<feature type="coiled-coil region" evidence="7">
    <location>
        <begin position="36"/>
        <end position="63"/>
    </location>
</feature>
<evidence type="ECO:0000256" key="4">
    <source>
        <dbReference type="ARBA" id="ARBA00022679"/>
    </source>
</evidence>
<dbReference type="CDD" id="cd00130">
    <property type="entry name" value="PAS"/>
    <property type="match status" value="3"/>
</dbReference>
<keyword evidence="6" id="KW-0902">Two-component regulatory system</keyword>
<evidence type="ECO:0000259" key="8">
    <source>
        <dbReference type="PROSITE" id="PS50109"/>
    </source>
</evidence>
<dbReference type="InterPro" id="IPR003661">
    <property type="entry name" value="HisK_dim/P_dom"/>
</dbReference>
<dbReference type="EMBL" id="JADEXP010000331">
    <property type="protein sequence ID" value="MBE9069848.1"/>
    <property type="molecule type" value="Genomic_DNA"/>
</dbReference>
<dbReference type="PRINTS" id="PR00344">
    <property type="entry name" value="BCTRLSENSOR"/>
</dbReference>
<dbReference type="Gene3D" id="3.30.565.10">
    <property type="entry name" value="Histidine kinase-like ATPase, C-terminal domain"/>
    <property type="match status" value="1"/>
</dbReference>
<evidence type="ECO:0000259" key="9">
    <source>
        <dbReference type="PROSITE" id="PS50112"/>
    </source>
</evidence>
<evidence type="ECO:0000256" key="5">
    <source>
        <dbReference type="ARBA" id="ARBA00022777"/>
    </source>
</evidence>
<dbReference type="InterPro" id="IPR003594">
    <property type="entry name" value="HATPase_dom"/>
</dbReference>
<dbReference type="FunFam" id="3.30.565.10:FF:000006">
    <property type="entry name" value="Sensor histidine kinase WalK"/>
    <property type="match status" value="1"/>
</dbReference>
<dbReference type="Gene3D" id="1.10.287.130">
    <property type="match status" value="1"/>
</dbReference>
<evidence type="ECO:0000256" key="1">
    <source>
        <dbReference type="ARBA" id="ARBA00000085"/>
    </source>
</evidence>
<comment type="catalytic activity">
    <reaction evidence="1">
        <text>ATP + protein L-histidine = ADP + protein N-phospho-L-histidine.</text>
        <dbReference type="EC" id="2.7.13.3"/>
    </reaction>
</comment>
<evidence type="ECO:0000313" key="12">
    <source>
        <dbReference type="Proteomes" id="UP000615026"/>
    </source>
</evidence>
<evidence type="ECO:0000256" key="2">
    <source>
        <dbReference type="ARBA" id="ARBA00012438"/>
    </source>
</evidence>
<dbReference type="InterPro" id="IPR005467">
    <property type="entry name" value="His_kinase_dom"/>
</dbReference>
<dbReference type="RefSeq" id="WP_193995735.1">
    <property type="nucleotide sequence ID" value="NZ_JADEXP010000331.1"/>
</dbReference>
<keyword evidence="5" id="KW-0418">Kinase</keyword>
<organism evidence="11 12">
    <name type="scientific">Leptolyngbya cf. ectocarpi LEGE 11479</name>
    <dbReference type="NCBI Taxonomy" id="1828722"/>
    <lineage>
        <taxon>Bacteria</taxon>
        <taxon>Bacillati</taxon>
        <taxon>Cyanobacteriota</taxon>
        <taxon>Cyanophyceae</taxon>
        <taxon>Leptolyngbyales</taxon>
        <taxon>Leptolyngbyaceae</taxon>
        <taxon>Leptolyngbya group</taxon>
        <taxon>Leptolyngbya</taxon>
    </lineage>
</organism>
<dbReference type="PROSITE" id="PS50109">
    <property type="entry name" value="HIS_KIN"/>
    <property type="match status" value="1"/>
</dbReference>
<dbReference type="CDD" id="cd16922">
    <property type="entry name" value="HATPase_EvgS-ArcB-TorS-like"/>
    <property type="match status" value="1"/>
</dbReference>
<feature type="domain" description="PAS" evidence="9">
    <location>
        <begin position="326"/>
        <end position="396"/>
    </location>
</feature>
<evidence type="ECO:0000256" key="7">
    <source>
        <dbReference type="SAM" id="Coils"/>
    </source>
</evidence>
<dbReference type="Pfam" id="PF02518">
    <property type="entry name" value="HATPase_c"/>
    <property type="match status" value="1"/>
</dbReference>
<dbReference type="InterPro" id="IPR004358">
    <property type="entry name" value="Sig_transdc_His_kin-like_C"/>
</dbReference>
<dbReference type="Gene3D" id="3.30.450.20">
    <property type="entry name" value="PAS domain"/>
    <property type="match status" value="3"/>
</dbReference>
<dbReference type="SMART" id="SM00388">
    <property type="entry name" value="HisKA"/>
    <property type="match status" value="1"/>
</dbReference>
<dbReference type="PROSITE" id="PS50112">
    <property type="entry name" value="PAS"/>
    <property type="match status" value="2"/>
</dbReference>
<dbReference type="AlphaFoldDB" id="A0A929FCR0"/>
<dbReference type="SUPFAM" id="SSF47384">
    <property type="entry name" value="Homodimeric domain of signal transducing histidine kinase"/>
    <property type="match status" value="1"/>
</dbReference>
<dbReference type="Pfam" id="PF08448">
    <property type="entry name" value="PAS_4"/>
    <property type="match status" value="3"/>
</dbReference>
<evidence type="ECO:0000256" key="3">
    <source>
        <dbReference type="ARBA" id="ARBA00022553"/>
    </source>
</evidence>
<dbReference type="EC" id="2.7.13.3" evidence="2"/>
<dbReference type="InterPro" id="IPR036890">
    <property type="entry name" value="HATPase_C_sf"/>
</dbReference>
<dbReference type="SUPFAM" id="SSF55874">
    <property type="entry name" value="ATPase domain of HSP90 chaperone/DNA topoisomerase II/histidine kinase"/>
    <property type="match status" value="1"/>
</dbReference>
<comment type="caution">
    <text evidence="11">The sequence shown here is derived from an EMBL/GenBank/DDBJ whole genome shotgun (WGS) entry which is preliminary data.</text>
</comment>
<dbReference type="Pfam" id="PF00512">
    <property type="entry name" value="HisKA"/>
    <property type="match status" value="1"/>
</dbReference>
<dbReference type="InterPro" id="IPR001610">
    <property type="entry name" value="PAC"/>
</dbReference>
<dbReference type="NCBIfam" id="TIGR00229">
    <property type="entry name" value="sensory_box"/>
    <property type="match status" value="2"/>
</dbReference>
<dbReference type="GO" id="GO:0009927">
    <property type="term" value="F:histidine phosphotransfer kinase activity"/>
    <property type="evidence" value="ECO:0007669"/>
    <property type="project" value="TreeGrafter"/>
</dbReference>
<evidence type="ECO:0000259" key="10">
    <source>
        <dbReference type="PROSITE" id="PS50113"/>
    </source>
</evidence>
<dbReference type="InterPro" id="IPR013656">
    <property type="entry name" value="PAS_4"/>
</dbReference>
<dbReference type="SMART" id="SM00091">
    <property type="entry name" value="PAS"/>
    <property type="match status" value="3"/>
</dbReference>
<dbReference type="SMART" id="SM00086">
    <property type="entry name" value="PAC"/>
    <property type="match status" value="2"/>
</dbReference>
<accession>A0A929FCR0</accession>
<keyword evidence="4" id="KW-0808">Transferase</keyword>
<dbReference type="GO" id="GO:0000155">
    <property type="term" value="F:phosphorelay sensor kinase activity"/>
    <property type="evidence" value="ECO:0007669"/>
    <property type="project" value="InterPro"/>
</dbReference>
<keyword evidence="7" id="KW-0175">Coiled coil</keyword>
<feature type="domain" description="PAC" evidence="10">
    <location>
        <begin position="398"/>
        <end position="450"/>
    </location>
</feature>
<dbReference type="InterPro" id="IPR036097">
    <property type="entry name" value="HisK_dim/P_sf"/>
</dbReference>
<dbReference type="PANTHER" id="PTHR43047:SF72">
    <property type="entry name" value="OSMOSENSING HISTIDINE PROTEIN KINASE SLN1"/>
    <property type="match status" value="1"/>
</dbReference>
<feature type="domain" description="PAC" evidence="10">
    <location>
        <begin position="273"/>
        <end position="325"/>
    </location>
</feature>
<dbReference type="SUPFAM" id="SSF55785">
    <property type="entry name" value="PYP-like sensor domain (PAS domain)"/>
    <property type="match status" value="3"/>
</dbReference>
<dbReference type="InterPro" id="IPR000700">
    <property type="entry name" value="PAS-assoc_C"/>
</dbReference>
<name>A0A929FCR0_LEPEC</name>
<dbReference type="InterPro" id="IPR000014">
    <property type="entry name" value="PAS"/>
</dbReference>
<keyword evidence="12" id="KW-1185">Reference proteome</keyword>
<dbReference type="InterPro" id="IPR035965">
    <property type="entry name" value="PAS-like_dom_sf"/>
</dbReference>
<protein>
    <recommendedName>
        <fullName evidence="2">histidine kinase</fullName>
        <ecNumber evidence="2">2.7.13.3</ecNumber>
    </recommendedName>
</protein>
<reference evidence="11" key="1">
    <citation type="submission" date="2020-10" db="EMBL/GenBank/DDBJ databases">
        <authorList>
            <person name="Castelo-Branco R."/>
            <person name="Eusebio N."/>
            <person name="Adriana R."/>
            <person name="Vieira A."/>
            <person name="Brugerolle De Fraissinette N."/>
            <person name="Rezende De Castro R."/>
            <person name="Schneider M.P."/>
            <person name="Vasconcelos V."/>
            <person name="Leao P.N."/>
        </authorList>
    </citation>
    <scope>NUCLEOTIDE SEQUENCE</scope>
    <source>
        <strain evidence="11">LEGE 11479</strain>
    </source>
</reference>
<feature type="domain" description="PAS" evidence="9">
    <location>
        <begin position="74"/>
        <end position="144"/>
    </location>
</feature>
<dbReference type="CDD" id="cd00082">
    <property type="entry name" value="HisKA"/>
    <property type="match status" value="1"/>
</dbReference>
<keyword evidence="3" id="KW-0597">Phosphoprotein</keyword>
<gene>
    <name evidence="11" type="ORF">IQ260_24705</name>
</gene>
<dbReference type="SMART" id="SM00387">
    <property type="entry name" value="HATPase_c"/>
    <property type="match status" value="1"/>
</dbReference>
<proteinExistence type="predicted"/>
<dbReference type="PROSITE" id="PS50113">
    <property type="entry name" value="PAC"/>
    <property type="match status" value="2"/>
</dbReference>
<dbReference type="GO" id="GO:0005886">
    <property type="term" value="C:plasma membrane"/>
    <property type="evidence" value="ECO:0007669"/>
    <property type="project" value="TreeGrafter"/>
</dbReference>
<sequence length="682" mass="76536">MTLYLDIFGHKFEQAQQRLAGLAQQTEQENVPKGILNQALTELANALEEVHVLSEELSEHHDQLQMAQISLAAERQQYFDLFDLAPDGYIVTDTQGMIEQINQTAAILLGRRQSLLMGKPLGAMIAQSDSRRFYTLLGQLQQGEAFQALDLCLQSYPRQSVQASFTIAPVCDHQAQLVGFRWLFRDLTQQRQTAIALAESEAQYRAIVEDQTELICRSLADTRLTFVNQAFCHYFDCSSESLMGKSFFDLIIDADQDRIMQQLAVLDRTNPVITLEHRVVLPDGQLRWQSWVHRALFDDQGDFFQFQSAGRDITAQKQTEQALQHREAQLRLVTDSLPVLLAYVNAKQQVVYANRTHEHWLGIPSTDMVELYLWEALGPDVYRQIRLPIEDVLSGDYVSFEQEVTLPHQAPLWIHATLVPDRASDGQVSGFFVLVNDISDRKAIEYQKEQLISIVSHELRTPLTSIHGALRLLTRGAFDPLSTEGQTLLSVADRSTERMVRLVDDLLDMQQIKLGKLSLTPSSCQVTDLIQSAIDTLQTIAQEHHITLATIPCDLSVWADCDRIVQVLVNLIGNAIKFSPAGKTVVIKAGKAVNPYLPPSSPHVRFQVCDQGQGIPTDQLDRIFDLFYQVDMSDPRHRGGTGLGLAICRGIIEQHGGTLQVESTLGEGTTLSFTLPHKGYQP</sequence>
<evidence type="ECO:0000313" key="11">
    <source>
        <dbReference type="EMBL" id="MBE9069848.1"/>
    </source>
</evidence>
<dbReference type="PANTHER" id="PTHR43047">
    <property type="entry name" value="TWO-COMPONENT HISTIDINE PROTEIN KINASE"/>
    <property type="match status" value="1"/>
</dbReference>
<evidence type="ECO:0000256" key="6">
    <source>
        <dbReference type="ARBA" id="ARBA00023012"/>
    </source>
</evidence>
<dbReference type="Proteomes" id="UP000615026">
    <property type="component" value="Unassembled WGS sequence"/>
</dbReference>
<feature type="domain" description="Histidine kinase" evidence="8">
    <location>
        <begin position="454"/>
        <end position="679"/>
    </location>
</feature>